<protein>
    <submittedName>
        <fullName evidence="1">Uncharacterized protein</fullName>
    </submittedName>
</protein>
<evidence type="ECO:0000313" key="2">
    <source>
        <dbReference type="Proteomes" id="UP000007257"/>
    </source>
</evidence>
<sequence length="39" mass="4861">MKTFWFLPLKRTLWQRNEEVGDQSLNIEHRFDINEMTVH</sequence>
<dbReference type="eggNOG" id="ENOG5031S9G">
    <property type="taxonomic scope" value="Bacteria"/>
</dbReference>
<name>A0A0H3FEZ4_RAHSY</name>
<evidence type="ECO:0000313" key="1">
    <source>
        <dbReference type="EMBL" id="ADW75877.1"/>
    </source>
</evidence>
<dbReference type="AlphaFoldDB" id="A0A0H3FEZ4"/>
<dbReference type="EMBL" id="CP002505">
    <property type="protein sequence ID" value="ADW75877.1"/>
    <property type="molecule type" value="Genomic_DNA"/>
</dbReference>
<reference evidence="2" key="1">
    <citation type="submission" date="2011-01" db="EMBL/GenBank/DDBJ databases">
        <title>Complete sequence of chromosome of Rahnella sp. Y9602.</title>
        <authorList>
            <consortium name="US DOE Joint Genome Institute"/>
            <person name="Lucas S."/>
            <person name="Copeland A."/>
            <person name="Lapidus A."/>
            <person name="Cheng J.-F."/>
            <person name="Goodwin L."/>
            <person name="Pitluck S."/>
            <person name="Lu M."/>
            <person name="Detter J.C."/>
            <person name="Han C."/>
            <person name="Tapia R."/>
            <person name="Land M."/>
            <person name="Hauser L."/>
            <person name="Kyrpides N."/>
            <person name="Ivanova N."/>
            <person name="Ovchinnikova G."/>
            <person name="Pagani I."/>
            <person name="Sobecky P.A."/>
            <person name="Martinez R.J."/>
            <person name="Woyke T."/>
        </authorList>
    </citation>
    <scope>NUCLEOTIDE SEQUENCE [LARGE SCALE GENOMIC DNA]</scope>
    <source>
        <strain evidence="2">Y9602</strain>
    </source>
</reference>
<reference evidence="1 2" key="2">
    <citation type="journal article" date="2012" name="J. Bacteriol.">
        <title>Complete Genome Sequence of Rahnella sp. Strain Y9602, a Gammaproteobacterium Isolate from Metal- and Radionuclide-Contaminated Soil.</title>
        <authorList>
            <person name="Martinez R.J."/>
            <person name="Bruce D."/>
            <person name="Detter C."/>
            <person name="Goodwin L.A."/>
            <person name="Han J."/>
            <person name="Han C.S."/>
            <person name="Held B."/>
            <person name="Land M.L."/>
            <person name="Mikhailova N."/>
            <person name="Nolan M."/>
            <person name="Pennacchio L."/>
            <person name="Pitluck S."/>
            <person name="Tapia R."/>
            <person name="Woyke T."/>
            <person name="Sobecky P.A."/>
        </authorList>
    </citation>
    <scope>NUCLEOTIDE SEQUENCE [LARGE SCALE GENOMIC DNA]</scope>
    <source>
        <strain evidence="1 2">Y9602</strain>
    </source>
</reference>
<gene>
    <name evidence="1" type="ordered locus">Rahaq_4291</name>
</gene>
<organism evidence="1 2">
    <name type="scientific">Rahnella sp. (strain Y9602)</name>
    <dbReference type="NCBI Taxonomy" id="2703885"/>
    <lineage>
        <taxon>Bacteria</taxon>
        <taxon>Pseudomonadati</taxon>
        <taxon>Pseudomonadota</taxon>
        <taxon>Gammaproteobacteria</taxon>
        <taxon>Enterobacterales</taxon>
        <taxon>Yersiniaceae</taxon>
        <taxon>Rahnella</taxon>
    </lineage>
</organism>
<dbReference type="KEGG" id="rah:Rahaq_4291"/>
<proteinExistence type="predicted"/>
<accession>A0A0H3FEZ4</accession>
<dbReference type="Proteomes" id="UP000007257">
    <property type="component" value="Chromosome"/>
</dbReference>
<dbReference type="HOGENOM" id="CLU_3315841_0_0_6"/>